<gene>
    <name evidence="2" type="ORF">Q619_VDC00600G0222</name>
</gene>
<dbReference type="AlphaFoldDB" id="W1UTX5"/>
<proteinExistence type="predicted"/>
<accession>W1UTX5</accession>
<keyword evidence="1" id="KW-0472">Membrane</keyword>
<evidence type="ECO:0000256" key="1">
    <source>
        <dbReference type="SAM" id="Phobius"/>
    </source>
</evidence>
<comment type="caution">
    <text evidence="2">The sequence shown here is derived from an EMBL/GenBank/DDBJ whole genome shotgun (WGS) entry which is preliminary data.</text>
</comment>
<evidence type="ECO:0000313" key="3">
    <source>
        <dbReference type="Proteomes" id="UP000018855"/>
    </source>
</evidence>
<protein>
    <recommendedName>
        <fullName evidence="4">Transmembrane protein</fullName>
    </recommendedName>
</protein>
<evidence type="ECO:0000313" key="2">
    <source>
        <dbReference type="EMBL" id="ETI97226.1"/>
    </source>
</evidence>
<reference evidence="2 3" key="1">
    <citation type="submission" date="2013-12" db="EMBL/GenBank/DDBJ databases">
        <title>A Varibaculum cambriense genome reconstructed from a premature infant gut community with otherwise low bacterial novelty that shifts toward anaerobic metabolism during the third week of life.</title>
        <authorList>
            <person name="Brown C.T."/>
            <person name="Sharon I."/>
            <person name="Thomas B.C."/>
            <person name="Castelle C.J."/>
            <person name="Morowitz M.J."/>
            <person name="Banfield J.F."/>
        </authorList>
    </citation>
    <scope>NUCLEOTIDE SEQUENCE [LARGE SCALE GENOMIC DNA]</scope>
    <source>
        <strain evidence="3">DORA_11</strain>
    </source>
</reference>
<dbReference type="Proteomes" id="UP000018855">
    <property type="component" value="Unassembled WGS sequence"/>
</dbReference>
<feature type="transmembrane region" description="Helical" evidence="1">
    <location>
        <begin position="32"/>
        <end position="59"/>
    </location>
</feature>
<keyword evidence="1" id="KW-0812">Transmembrane</keyword>
<evidence type="ECO:0008006" key="4">
    <source>
        <dbReference type="Google" id="ProtNLM"/>
    </source>
</evidence>
<name>W1UTX5_9FIRM</name>
<organism evidence="2 3">
    <name type="scientific">Veillonella dispar DORA_11</name>
    <dbReference type="NCBI Taxonomy" id="1403949"/>
    <lineage>
        <taxon>Bacteria</taxon>
        <taxon>Bacillati</taxon>
        <taxon>Bacillota</taxon>
        <taxon>Negativicutes</taxon>
        <taxon>Veillonellales</taxon>
        <taxon>Veillonellaceae</taxon>
        <taxon>Veillonella</taxon>
    </lineage>
</organism>
<dbReference type="EMBL" id="AZMJ01000600">
    <property type="protein sequence ID" value="ETI97226.1"/>
    <property type="molecule type" value="Genomic_DNA"/>
</dbReference>
<sequence length="84" mass="9089">MVKVKENDRQRHVVFLVSYRLRNTACTAKDTIAVATVTAAVIFAVVISSSFVGFAFAAMSNVFATAGTNTSLRKDSVFIFTPPI</sequence>
<keyword evidence="1" id="KW-1133">Transmembrane helix</keyword>